<dbReference type="InterPro" id="IPR020094">
    <property type="entry name" value="TruA/RsuA/RluB/E/F_N"/>
</dbReference>
<evidence type="ECO:0000313" key="6">
    <source>
        <dbReference type="EMBL" id="OGC34976.1"/>
    </source>
</evidence>
<evidence type="ECO:0000313" key="7">
    <source>
        <dbReference type="Proteomes" id="UP000177309"/>
    </source>
</evidence>
<dbReference type="SUPFAM" id="SSF55174">
    <property type="entry name" value="Alpha-L RNA-binding motif"/>
    <property type="match status" value="1"/>
</dbReference>
<dbReference type="InterPro" id="IPR020103">
    <property type="entry name" value="PsdUridine_synth_cat_dom_sf"/>
</dbReference>
<keyword evidence="2 4" id="KW-0413">Isomerase</keyword>
<evidence type="ECO:0000256" key="3">
    <source>
        <dbReference type="PROSITE-ProRule" id="PRU00182"/>
    </source>
</evidence>
<proteinExistence type="inferred from homology"/>
<dbReference type="SUPFAM" id="SSF55120">
    <property type="entry name" value="Pseudouridine synthase"/>
    <property type="match status" value="1"/>
</dbReference>
<sequence>MSMRLQKYLAECGVASRRKAEELIKAGKVKVNGQISILGDKVDPAKDKITVNGKLVKQKEAKIYIKLHKPRGYVSSCVRQFGQKTVLDLIKDVKYRLYPVGRLDKESEGLMILTNDGEWANELTHPSFEHDKEYEVTVQLPITNVDLGKLEGGVIVDGRKTLPAEVESLGFKKFRITLREGKKRQIRRMVEILGNSVRRLKRIRMAGIGLGDLPAGQYQFIKKPA</sequence>
<dbReference type="InterPro" id="IPR018496">
    <property type="entry name" value="PsdUridine_synth_RsuA/RluB_CS"/>
</dbReference>
<dbReference type="AlphaFoldDB" id="A0A1F4TQN0"/>
<reference evidence="6 7" key="1">
    <citation type="journal article" date="2016" name="Nat. Commun.">
        <title>Thousands of microbial genomes shed light on interconnected biogeochemical processes in an aquifer system.</title>
        <authorList>
            <person name="Anantharaman K."/>
            <person name="Brown C.T."/>
            <person name="Hug L.A."/>
            <person name="Sharon I."/>
            <person name="Castelle C.J."/>
            <person name="Probst A.J."/>
            <person name="Thomas B.C."/>
            <person name="Singh A."/>
            <person name="Wilkins M.J."/>
            <person name="Karaoz U."/>
            <person name="Brodie E.L."/>
            <person name="Williams K.H."/>
            <person name="Hubbard S.S."/>
            <person name="Banfield J.F."/>
        </authorList>
    </citation>
    <scope>NUCLEOTIDE SEQUENCE [LARGE SCALE GENOMIC DNA]</scope>
</reference>
<dbReference type="GO" id="GO:0120159">
    <property type="term" value="F:rRNA pseudouridine synthase activity"/>
    <property type="evidence" value="ECO:0007669"/>
    <property type="project" value="UniProtKB-ARBA"/>
</dbReference>
<keyword evidence="3" id="KW-0694">RNA-binding</keyword>
<dbReference type="Pfam" id="PF01479">
    <property type="entry name" value="S4"/>
    <property type="match status" value="1"/>
</dbReference>
<dbReference type="EC" id="5.4.99.-" evidence="4"/>
<dbReference type="GO" id="GO:0003723">
    <property type="term" value="F:RNA binding"/>
    <property type="evidence" value="ECO:0007669"/>
    <property type="project" value="UniProtKB-KW"/>
</dbReference>
<dbReference type="Gene3D" id="3.30.70.1560">
    <property type="entry name" value="Alpha-L RNA-binding motif"/>
    <property type="match status" value="1"/>
</dbReference>
<evidence type="ECO:0000256" key="2">
    <source>
        <dbReference type="ARBA" id="ARBA00023235"/>
    </source>
</evidence>
<dbReference type="NCBIfam" id="TIGR00093">
    <property type="entry name" value="pseudouridine synthase"/>
    <property type="match status" value="1"/>
</dbReference>
<dbReference type="GO" id="GO:0000455">
    <property type="term" value="P:enzyme-directed rRNA pseudouridine synthesis"/>
    <property type="evidence" value="ECO:0007669"/>
    <property type="project" value="UniProtKB-ARBA"/>
</dbReference>
<dbReference type="Proteomes" id="UP000177309">
    <property type="component" value="Unassembled WGS sequence"/>
</dbReference>
<dbReference type="InterPro" id="IPR050343">
    <property type="entry name" value="RsuA_PseudoU_synthase"/>
</dbReference>
<dbReference type="CDD" id="cd00165">
    <property type="entry name" value="S4"/>
    <property type="match status" value="1"/>
</dbReference>
<comment type="caution">
    <text evidence="6">The sequence shown here is derived from an EMBL/GenBank/DDBJ whole genome shotgun (WGS) entry which is preliminary data.</text>
</comment>
<dbReference type="PROSITE" id="PS50889">
    <property type="entry name" value="S4"/>
    <property type="match status" value="1"/>
</dbReference>
<dbReference type="InterPro" id="IPR042092">
    <property type="entry name" value="PsdUridine_s_RsuA/RluB/E/F_cat"/>
</dbReference>
<gene>
    <name evidence="6" type="ORF">A2462_05215</name>
</gene>
<name>A0A1F4TQN0_UNCSA</name>
<dbReference type="InterPro" id="IPR000748">
    <property type="entry name" value="PsdUridine_synth_RsuA/RluB/E/F"/>
</dbReference>
<dbReference type="Pfam" id="PF00849">
    <property type="entry name" value="PseudoU_synth_2"/>
    <property type="match status" value="1"/>
</dbReference>
<protein>
    <recommendedName>
        <fullName evidence="4">Pseudouridine synthase</fullName>
        <ecNumber evidence="4">5.4.99.-</ecNumber>
    </recommendedName>
</protein>
<comment type="similarity">
    <text evidence="1 4">Belongs to the pseudouridine synthase RsuA family.</text>
</comment>
<feature type="domain" description="RNA-binding S4" evidence="5">
    <location>
        <begin position="3"/>
        <end position="61"/>
    </location>
</feature>
<dbReference type="SMART" id="SM00363">
    <property type="entry name" value="S4"/>
    <property type="match status" value="1"/>
</dbReference>
<dbReference type="PROSITE" id="PS01149">
    <property type="entry name" value="PSI_RSU"/>
    <property type="match status" value="1"/>
</dbReference>
<dbReference type="Gene3D" id="3.10.290.10">
    <property type="entry name" value="RNA-binding S4 domain"/>
    <property type="match status" value="1"/>
</dbReference>
<evidence type="ECO:0000256" key="1">
    <source>
        <dbReference type="ARBA" id="ARBA00008348"/>
    </source>
</evidence>
<dbReference type="PANTHER" id="PTHR47683:SF2">
    <property type="entry name" value="RNA-BINDING S4 DOMAIN-CONTAINING PROTEIN"/>
    <property type="match status" value="1"/>
</dbReference>
<dbReference type="PANTHER" id="PTHR47683">
    <property type="entry name" value="PSEUDOURIDINE SYNTHASE FAMILY PROTEIN-RELATED"/>
    <property type="match status" value="1"/>
</dbReference>
<dbReference type="InterPro" id="IPR036986">
    <property type="entry name" value="S4_RNA-bd_sf"/>
</dbReference>
<evidence type="ECO:0000259" key="5">
    <source>
        <dbReference type="SMART" id="SM00363"/>
    </source>
</evidence>
<dbReference type="InterPro" id="IPR006145">
    <property type="entry name" value="PsdUridine_synth_RsuA/RluA"/>
</dbReference>
<dbReference type="CDD" id="cd02870">
    <property type="entry name" value="PseudoU_synth_RsuA_like"/>
    <property type="match status" value="1"/>
</dbReference>
<dbReference type="Gene3D" id="3.30.70.580">
    <property type="entry name" value="Pseudouridine synthase I, catalytic domain, N-terminal subdomain"/>
    <property type="match status" value="1"/>
</dbReference>
<dbReference type="EMBL" id="MEUI01000011">
    <property type="protein sequence ID" value="OGC34976.1"/>
    <property type="molecule type" value="Genomic_DNA"/>
</dbReference>
<accession>A0A1F4TQN0</accession>
<evidence type="ECO:0000256" key="4">
    <source>
        <dbReference type="RuleBase" id="RU003887"/>
    </source>
</evidence>
<dbReference type="FunFam" id="3.10.290.10:FF:000003">
    <property type="entry name" value="Pseudouridine synthase"/>
    <property type="match status" value="1"/>
</dbReference>
<dbReference type="InterPro" id="IPR002942">
    <property type="entry name" value="S4_RNA-bd"/>
</dbReference>
<organism evidence="6 7">
    <name type="scientific">candidate division WOR-1 bacterium RIFOXYC2_FULL_41_25</name>
    <dbReference type="NCBI Taxonomy" id="1802586"/>
    <lineage>
        <taxon>Bacteria</taxon>
        <taxon>Bacillati</taxon>
        <taxon>Saganbacteria</taxon>
    </lineage>
</organism>